<evidence type="ECO:0000256" key="1">
    <source>
        <dbReference type="ARBA" id="ARBA00004245"/>
    </source>
</evidence>
<dbReference type="Pfam" id="PF17681">
    <property type="entry name" value="GCP_N_terminal"/>
    <property type="match status" value="1"/>
</dbReference>
<dbReference type="GO" id="GO:0000930">
    <property type="term" value="C:gamma-tubulin complex"/>
    <property type="evidence" value="ECO:0007669"/>
    <property type="project" value="TreeGrafter"/>
</dbReference>
<dbReference type="GO" id="GO:0051011">
    <property type="term" value="F:microtubule minus-end binding"/>
    <property type="evidence" value="ECO:0007669"/>
    <property type="project" value="TreeGrafter"/>
</dbReference>
<feature type="domain" description="Gamma tubulin complex component C-terminal" evidence="7">
    <location>
        <begin position="637"/>
        <end position="963"/>
    </location>
</feature>
<feature type="domain" description="Gamma tubulin complex component protein N-terminal" evidence="8">
    <location>
        <begin position="237"/>
        <end position="634"/>
    </location>
</feature>
<dbReference type="EMBL" id="LN483273">
    <property type="protein sequence ID" value="CDZ98040.1"/>
    <property type="molecule type" value="Genomic_DNA"/>
</dbReference>
<evidence type="ECO:0000259" key="8">
    <source>
        <dbReference type="Pfam" id="PF17681"/>
    </source>
</evidence>
<evidence type="ECO:0000256" key="5">
    <source>
        <dbReference type="ARBA" id="ARBA00023212"/>
    </source>
</evidence>
<dbReference type="InterPro" id="IPR041470">
    <property type="entry name" value="GCP_N"/>
</dbReference>
<dbReference type="PANTHER" id="PTHR19302">
    <property type="entry name" value="GAMMA TUBULIN COMPLEX PROTEIN"/>
    <property type="match status" value="1"/>
</dbReference>
<dbReference type="Pfam" id="PF04130">
    <property type="entry name" value="GCP_C_terminal"/>
    <property type="match status" value="1"/>
</dbReference>
<evidence type="ECO:0000256" key="4">
    <source>
        <dbReference type="ARBA" id="ARBA00022701"/>
    </source>
</evidence>
<dbReference type="InterPro" id="IPR042241">
    <property type="entry name" value="GCP_C_sf"/>
</dbReference>
<evidence type="ECO:0000256" key="6">
    <source>
        <dbReference type="SAM" id="MobiDB-lite"/>
    </source>
</evidence>
<dbReference type="GO" id="GO:0051225">
    <property type="term" value="P:spindle assembly"/>
    <property type="evidence" value="ECO:0007669"/>
    <property type="project" value="TreeGrafter"/>
</dbReference>
<dbReference type="Gene3D" id="1.20.120.1900">
    <property type="entry name" value="Gamma-tubulin complex, C-terminal domain"/>
    <property type="match status" value="1"/>
</dbReference>
<evidence type="ECO:0000313" key="9">
    <source>
        <dbReference type="EMBL" id="CDZ98040.1"/>
    </source>
</evidence>
<feature type="compositionally biased region" description="Basic and acidic residues" evidence="6">
    <location>
        <begin position="189"/>
        <end position="211"/>
    </location>
</feature>
<accession>A0A0F7SI24</accession>
<evidence type="ECO:0000259" key="7">
    <source>
        <dbReference type="Pfam" id="PF04130"/>
    </source>
</evidence>
<evidence type="ECO:0000256" key="2">
    <source>
        <dbReference type="ARBA" id="ARBA00010337"/>
    </source>
</evidence>
<protein>
    <submittedName>
        <fullName evidence="9">Gamma-tubulin complex, DGRIP91/SPC98 component</fullName>
    </submittedName>
</protein>
<proteinExistence type="inferred from homology"/>
<dbReference type="InterPro" id="IPR040457">
    <property type="entry name" value="GCP_C"/>
</dbReference>
<comment type="similarity">
    <text evidence="2">Belongs to the TUBGCP family.</text>
</comment>
<dbReference type="GO" id="GO:0000278">
    <property type="term" value="P:mitotic cell cycle"/>
    <property type="evidence" value="ECO:0007669"/>
    <property type="project" value="TreeGrafter"/>
</dbReference>
<dbReference type="GO" id="GO:0031122">
    <property type="term" value="P:cytoplasmic microtubule organization"/>
    <property type="evidence" value="ECO:0007669"/>
    <property type="project" value="TreeGrafter"/>
</dbReference>
<feature type="region of interest" description="Disordered" evidence="6">
    <location>
        <begin position="173"/>
        <end position="212"/>
    </location>
</feature>
<keyword evidence="4" id="KW-0493">Microtubule</keyword>
<dbReference type="GO" id="GO:0000922">
    <property type="term" value="C:spindle pole"/>
    <property type="evidence" value="ECO:0007669"/>
    <property type="project" value="InterPro"/>
</dbReference>
<reference evidence="9" key="1">
    <citation type="submission" date="2014-08" db="EMBL/GenBank/DDBJ databases">
        <authorList>
            <person name="Sharma Rahul"/>
            <person name="Thines Marco"/>
        </authorList>
    </citation>
    <scope>NUCLEOTIDE SEQUENCE</scope>
</reference>
<dbReference type="AlphaFoldDB" id="A0A0F7SI24"/>
<evidence type="ECO:0000256" key="3">
    <source>
        <dbReference type="ARBA" id="ARBA00022490"/>
    </source>
</evidence>
<name>A0A0F7SI24_PHARH</name>
<comment type="subcellular location">
    <subcellularLocation>
        <location evidence="1">Cytoplasm</location>
        <location evidence="1">Cytoskeleton</location>
    </subcellularLocation>
</comment>
<dbReference type="PANTHER" id="PTHR19302:SF14">
    <property type="entry name" value="GAMMA-TUBULIN COMPLEX COMPONENT 3"/>
    <property type="match status" value="1"/>
</dbReference>
<dbReference type="GO" id="GO:0007020">
    <property type="term" value="P:microtubule nucleation"/>
    <property type="evidence" value="ECO:0007669"/>
    <property type="project" value="InterPro"/>
</dbReference>
<dbReference type="GO" id="GO:0043015">
    <property type="term" value="F:gamma-tubulin binding"/>
    <property type="evidence" value="ECO:0007669"/>
    <property type="project" value="InterPro"/>
</dbReference>
<dbReference type="GO" id="GO:0051321">
    <property type="term" value="P:meiotic cell cycle"/>
    <property type="evidence" value="ECO:0007669"/>
    <property type="project" value="TreeGrafter"/>
</dbReference>
<keyword evidence="5" id="KW-0206">Cytoskeleton</keyword>
<dbReference type="InterPro" id="IPR007259">
    <property type="entry name" value="GCP"/>
</dbReference>
<dbReference type="GO" id="GO:0044732">
    <property type="term" value="C:mitotic spindle pole body"/>
    <property type="evidence" value="ECO:0007669"/>
    <property type="project" value="TreeGrafter"/>
</dbReference>
<dbReference type="GO" id="GO:0005874">
    <property type="term" value="C:microtubule"/>
    <property type="evidence" value="ECO:0007669"/>
    <property type="project" value="UniProtKB-KW"/>
</dbReference>
<keyword evidence="3" id="KW-0963">Cytoplasm</keyword>
<sequence>MAALSRQLASLVETIVPDLAQPHHLEDGPSQKEREDRRSELIEYVKEVLNSRIATSSNTPSDQRSLINDIKKRILTAPSSSSTTASSLSVNTGSGTDRAIRFGNLWSKVESSGLLGLPAQQLQFLLSLSNLSVPTFSSSSSVPTPIFPLPFESEQPALKLRVAPPFKAPEFGWDRAGDRLRSAPSVSDKNGHAGRTDKGKEKEIEESDWRKGASKSDIMRRWMDSRGSPVPSTSAILRDALYLIQGIDGTLVKFDVPAVESNKWLKDQPRPPKGGFKVDEEGEYVGVELEQNLGLVGGLKFEESDGRPRIPFPIKKELACLAEIGWLYRTVDCFVKECNEKKGPRFQSQFGMMKLPEDPEMQTPEQRKGGMVEQSVCHFLETQLTAYSHLISVLQTQLDSVDQSGGDGKGSMTLSQLDVWTREARLKMEWMNSMVDDCRVSHGGALVSRIHVYTENGDPFARKFADEVLEQVSKPFFNSLQRWIYHGELKDPYSEFFVRLNPDLASHQFVRLRPFTGAEDVGFEDSLGIEGRNGIGSNGQGVASHELWRKKYEFKKEMLPSFVSEAFGRKIYSTGKSLNFIRYSCQDSDWIATRSKLEDAGKDLQYSDIDGLERSIDAAYEIASKRLLEVFFDKFKLMEHVKALKQFLLLGHGDFVDDLMRALSSDLSRPANQLYRHTLTGTLEAAIRGSNAVYDAPEVRRRLDARMLPYAHGEIGWDCFILEYKVDAPIDTVLDPRAMEGYQRMFIHLWKLKRVESTLNSSWMRLTAGNRNIGRSSDTREEWHHCRIIHAEMVHFIRQLQAFYQLEVIECSWQAFEELIQKNEDGLDGLMSAHKEYIGRLITRILLVTHSRSGNEELLLKQVQQAFQVILDFVVAIETLYRFTLEDEVRLDSARDAGRGVYTRTVIAAPRRNEGELDRLKTQIRDLSGRFQDLIGGIVGSAAGHPDPEIKLFAIRCSYNAFYNLRPIKEKRKDRARA</sequence>
<organism evidence="9">
    <name type="scientific">Phaffia rhodozyma</name>
    <name type="common">Yeast</name>
    <name type="synonym">Xanthophyllomyces dendrorhous</name>
    <dbReference type="NCBI Taxonomy" id="264483"/>
    <lineage>
        <taxon>Eukaryota</taxon>
        <taxon>Fungi</taxon>
        <taxon>Dikarya</taxon>
        <taxon>Basidiomycota</taxon>
        <taxon>Agaricomycotina</taxon>
        <taxon>Tremellomycetes</taxon>
        <taxon>Cystofilobasidiales</taxon>
        <taxon>Mrakiaceae</taxon>
        <taxon>Phaffia</taxon>
    </lineage>
</organism>